<proteinExistence type="predicted"/>
<keyword evidence="2" id="KW-1185">Reference proteome</keyword>
<dbReference type="KEGG" id="plal:FXN65_06930"/>
<dbReference type="RefSeq" id="WP_151132347.1">
    <property type="nucleotide sequence ID" value="NZ_CP043311.1"/>
</dbReference>
<dbReference type="EMBL" id="CP043311">
    <property type="protein sequence ID" value="QEY61803.1"/>
    <property type="molecule type" value="Genomic_DNA"/>
</dbReference>
<dbReference type="Proteomes" id="UP000327179">
    <property type="component" value="Chromosome"/>
</dbReference>
<organism evidence="1 2">
    <name type="scientific">Metapseudomonas lalkuanensis</name>
    <dbReference type="NCBI Taxonomy" id="2604832"/>
    <lineage>
        <taxon>Bacteria</taxon>
        <taxon>Pseudomonadati</taxon>
        <taxon>Pseudomonadota</taxon>
        <taxon>Gammaproteobacteria</taxon>
        <taxon>Pseudomonadales</taxon>
        <taxon>Pseudomonadaceae</taxon>
        <taxon>Metapseudomonas</taxon>
    </lineage>
</organism>
<gene>
    <name evidence="1" type="ORF">FXN65_06930</name>
</gene>
<name>A0A5J6QHF5_9GAMM</name>
<accession>A0A5J6QHF5</accession>
<evidence type="ECO:0000313" key="1">
    <source>
        <dbReference type="EMBL" id="QEY61803.1"/>
    </source>
</evidence>
<protein>
    <submittedName>
        <fullName evidence="1">Uncharacterized protein</fullName>
    </submittedName>
</protein>
<reference evidence="1 2" key="1">
    <citation type="submission" date="2019-08" db="EMBL/GenBank/DDBJ databases">
        <title>Whole-genome Sequencing of e-waste polymer degrading bacterium Pseudomonas sp. strain PE08.</title>
        <authorList>
            <person name="Kirdat K."/>
            <person name="Debbarma P."/>
            <person name="Narawade N."/>
            <person name="Suyal D."/>
            <person name="Thorat V."/>
            <person name="Shouche Y."/>
            <person name="Goel R."/>
            <person name="Yadav A."/>
        </authorList>
    </citation>
    <scope>NUCLEOTIDE SEQUENCE [LARGE SCALE GENOMIC DNA]</scope>
    <source>
        <strain evidence="1 2">PE08</strain>
    </source>
</reference>
<dbReference type="AlphaFoldDB" id="A0A5J6QHF5"/>
<sequence>MGCPTPHQSLLAALPLGLVRAARRAPGVAPTVQFSRKWAIHLLISLPLELAFWALWHCRHARPPDSARV</sequence>
<evidence type="ECO:0000313" key="2">
    <source>
        <dbReference type="Proteomes" id="UP000327179"/>
    </source>
</evidence>